<name>A0A9D4UBR1_ADICA</name>
<sequence>MAVHGVHLVPGMRACTTDEHALQRILSVRCCFPGCNHALQCLSKMRCCSTGRLVMKSESPPYVAFKQSALAEENTVNFKENTFKNTSGGKKIFFEGKLYDARDPVFIQLRNENMIKTLEELHYMFDYSDGFTLYDSYCAMKQGPICQHKKVDVSSKKSPQEMKDLDHIQDELGAGDPCVFGEIIFETDNDFYRPHDFDDGVQMLDKLGADFPVMVFMDGENFYIPEAELVVVDTSLLLRIVDEASSLHDVVTEFLSSSRCGFLLSETVRLECVNVMTKGRVKLAGAIPRQMLSRVNPRSKRLEIGKGWTSSNYEHNLQRVREVRDKLLSFTKGWVFAKTEGTLAGAVSITDTSFKERCELYDARVIHEGWEYTNIIFSRDHHKVIIKGERAGKARKMLCINPLLMKGVGYFT</sequence>
<proteinExistence type="predicted"/>
<dbReference type="AlphaFoldDB" id="A0A9D4UBR1"/>
<dbReference type="EMBL" id="JABFUD020000019">
    <property type="protein sequence ID" value="KAI5065104.1"/>
    <property type="molecule type" value="Genomic_DNA"/>
</dbReference>
<dbReference type="Proteomes" id="UP000886520">
    <property type="component" value="Chromosome 19"/>
</dbReference>
<accession>A0A9D4UBR1</accession>
<comment type="caution">
    <text evidence="1">The sequence shown here is derived from an EMBL/GenBank/DDBJ whole genome shotgun (WGS) entry which is preliminary data.</text>
</comment>
<organism evidence="1 2">
    <name type="scientific">Adiantum capillus-veneris</name>
    <name type="common">Maidenhair fern</name>
    <dbReference type="NCBI Taxonomy" id="13818"/>
    <lineage>
        <taxon>Eukaryota</taxon>
        <taxon>Viridiplantae</taxon>
        <taxon>Streptophyta</taxon>
        <taxon>Embryophyta</taxon>
        <taxon>Tracheophyta</taxon>
        <taxon>Polypodiopsida</taxon>
        <taxon>Polypodiidae</taxon>
        <taxon>Polypodiales</taxon>
        <taxon>Pteridineae</taxon>
        <taxon>Pteridaceae</taxon>
        <taxon>Vittarioideae</taxon>
        <taxon>Adiantum</taxon>
    </lineage>
</organism>
<protein>
    <submittedName>
        <fullName evidence="1">Uncharacterized protein</fullName>
    </submittedName>
</protein>
<gene>
    <name evidence="1" type="ORF">GOP47_0019799</name>
</gene>
<evidence type="ECO:0000313" key="1">
    <source>
        <dbReference type="EMBL" id="KAI5065104.1"/>
    </source>
</evidence>
<keyword evidence="2" id="KW-1185">Reference proteome</keyword>
<reference evidence="1" key="1">
    <citation type="submission" date="2021-01" db="EMBL/GenBank/DDBJ databases">
        <title>Adiantum capillus-veneris genome.</title>
        <authorList>
            <person name="Fang Y."/>
            <person name="Liao Q."/>
        </authorList>
    </citation>
    <scope>NUCLEOTIDE SEQUENCE</scope>
    <source>
        <strain evidence="1">H3</strain>
        <tissue evidence="1">Leaf</tissue>
    </source>
</reference>
<evidence type="ECO:0000313" key="2">
    <source>
        <dbReference type="Proteomes" id="UP000886520"/>
    </source>
</evidence>